<evidence type="ECO:0000313" key="2">
    <source>
        <dbReference type="EMBL" id="KAH6646737.1"/>
    </source>
</evidence>
<accession>A0A9P8RIY2</accession>
<dbReference type="AlphaFoldDB" id="A0A9P8RIY2"/>
<evidence type="ECO:0000313" key="3">
    <source>
        <dbReference type="Proteomes" id="UP000758603"/>
    </source>
</evidence>
<protein>
    <submittedName>
        <fullName evidence="2">Uncharacterized protein</fullName>
    </submittedName>
</protein>
<reference evidence="2" key="1">
    <citation type="journal article" date="2021" name="Nat. Commun.">
        <title>Genetic determinants of endophytism in the Arabidopsis root mycobiome.</title>
        <authorList>
            <person name="Mesny F."/>
            <person name="Miyauchi S."/>
            <person name="Thiergart T."/>
            <person name="Pickel B."/>
            <person name="Atanasova L."/>
            <person name="Karlsson M."/>
            <person name="Huettel B."/>
            <person name="Barry K.W."/>
            <person name="Haridas S."/>
            <person name="Chen C."/>
            <person name="Bauer D."/>
            <person name="Andreopoulos W."/>
            <person name="Pangilinan J."/>
            <person name="LaButti K."/>
            <person name="Riley R."/>
            <person name="Lipzen A."/>
            <person name="Clum A."/>
            <person name="Drula E."/>
            <person name="Henrissat B."/>
            <person name="Kohler A."/>
            <person name="Grigoriev I.V."/>
            <person name="Martin F.M."/>
            <person name="Hacquard S."/>
        </authorList>
    </citation>
    <scope>NUCLEOTIDE SEQUENCE</scope>
    <source>
        <strain evidence="2">MPI-SDFR-AT-0073</strain>
    </source>
</reference>
<dbReference type="RefSeq" id="XP_045953251.1">
    <property type="nucleotide sequence ID" value="XM_046108982.1"/>
</dbReference>
<dbReference type="Proteomes" id="UP000758603">
    <property type="component" value="Unassembled WGS sequence"/>
</dbReference>
<dbReference type="InterPro" id="IPR021858">
    <property type="entry name" value="Fun_TF"/>
</dbReference>
<proteinExistence type="predicted"/>
<keyword evidence="1" id="KW-0539">Nucleus</keyword>
<gene>
    <name evidence="2" type="ORF">BKA67DRAFT_683986</name>
</gene>
<organism evidence="2 3">
    <name type="scientific">Truncatella angustata</name>
    <dbReference type="NCBI Taxonomy" id="152316"/>
    <lineage>
        <taxon>Eukaryota</taxon>
        <taxon>Fungi</taxon>
        <taxon>Dikarya</taxon>
        <taxon>Ascomycota</taxon>
        <taxon>Pezizomycotina</taxon>
        <taxon>Sordariomycetes</taxon>
        <taxon>Xylariomycetidae</taxon>
        <taxon>Amphisphaeriales</taxon>
        <taxon>Sporocadaceae</taxon>
        <taxon>Truncatella</taxon>
    </lineage>
</organism>
<comment type="caution">
    <text evidence="2">The sequence shown here is derived from an EMBL/GenBank/DDBJ whole genome shotgun (WGS) entry which is preliminary data.</text>
</comment>
<evidence type="ECO:0000256" key="1">
    <source>
        <dbReference type="ARBA" id="ARBA00023242"/>
    </source>
</evidence>
<dbReference type="Pfam" id="PF11951">
    <property type="entry name" value="Fungal_trans_2"/>
    <property type="match status" value="1"/>
</dbReference>
<sequence>MSIAPISGQSWPIDYFQNGERNSRPAMLSYTRISAKRSHTGKYLATVGHGSILTKVDRKRRVYRERLQQALNLRDLDHNDTLDDMHGHDLSLRLFGTRPNSWCGVSNEVIDIFGQVLALCHSVRSHDRDISTLTLSVTSSVLCDISVARELQSELLAMDFGVIVLTEELEGYLVHTQDEKTPLLHLLQTAEAYRQAALLQLHLAFVDFRYNASEWA</sequence>
<dbReference type="GeneID" id="70137873"/>
<keyword evidence="3" id="KW-1185">Reference proteome</keyword>
<dbReference type="OrthoDB" id="3546279at2759"/>
<dbReference type="EMBL" id="JAGPXC010000009">
    <property type="protein sequence ID" value="KAH6646737.1"/>
    <property type="molecule type" value="Genomic_DNA"/>
</dbReference>
<name>A0A9P8RIY2_9PEZI</name>